<sequence length="85" mass="9451">MSENRLKSLERLQKGSTAEVILVSPANLDDWIVPSYPLHSAYENLSIIHRSDYLRAYFAYHHGGGMKELGSHNVGSALGGKLPRE</sequence>
<comment type="caution">
    <text evidence="1">The sequence shown here is derived from an EMBL/GenBank/DDBJ whole genome shotgun (WGS) entry which is preliminary data.</text>
</comment>
<organism evidence="1 2">
    <name type="scientific">Neomicrococcus lactis</name>
    <dbReference type="NCBI Taxonomy" id="732241"/>
    <lineage>
        <taxon>Bacteria</taxon>
        <taxon>Bacillati</taxon>
        <taxon>Actinomycetota</taxon>
        <taxon>Actinomycetes</taxon>
        <taxon>Micrococcales</taxon>
        <taxon>Micrococcaceae</taxon>
        <taxon>Neomicrococcus</taxon>
    </lineage>
</organism>
<evidence type="ECO:0000313" key="2">
    <source>
        <dbReference type="Proteomes" id="UP000523863"/>
    </source>
</evidence>
<keyword evidence="2" id="KW-1185">Reference proteome</keyword>
<accession>A0A7W8YAX1</accession>
<dbReference type="AlphaFoldDB" id="A0A7W8YAX1"/>
<dbReference type="Proteomes" id="UP000523863">
    <property type="component" value="Unassembled WGS sequence"/>
</dbReference>
<protein>
    <submittedName>
        <fullName evidence="1">Uncharacterized protein</fullName>
    </submittedName>
</protein>
<evidence type="ECO:0000313" key="1">
    <source>
        <dbReference type="EMBL" id="MBB5598178.1"/>
    </source>
</evidence>
<reference evidence="1 2" key="1">
    <citation type="submission" date="2020-08" db="EMBL/GenBank/DDBJ databases">
        <title>Sequencing the genomes of 1000 actinobacteria strains.</title>
        <authorList>
            <person name="Klenk H.-P."/>
        </authorList>
    </citation>
    <scope>NUCLEOTIDE SEQUENCE [LARGE SCALE GENOMIC DNA]</scope>
    <source>
        <strain evidence="1 2">DSM 23694</strain>
    </source>
</reference>
<name>A0A7W8YAX1_9MICC</name>
<proteinExistence type="predicted"/>
<dbReference type="EMBL" id="JACHBL010000001">
    <property type="protein sequence ID" value="MBB5598178.1"/>
    <property type="molecule type" value="Genomic_DNA"/>
</dbReference>
<gene>
    <name evidence="1" type="ORF">BKA12_001258</name>
</gene>